<dbReference type="FunFam" id="1.10.510.10:FF:000252">
    <property type="entry name" value="Receptor-like protein kinase FERONIA"/>
    <property type="match status" value="1"/>
</dbReference>
<keyword evidence="2" id="KW-0723">Serine/threonine-protein kinase</keyword>
<dbReference type="GO" id="GO:0004674">
    <property type="term" value="F:protein serine/threonine kinase activity"/>
    <property type="evidence" value="ECO:0007669"/>
    <property type="project" value="UniProtKB-KW"/>
</dbReference>
<dbReference type="Gene3D" id="2.60.120.430">
    <property type="entry name" value="Galactose-binding lectin"/>
    <property type="match status" value="2"/>
</dbReference>
<keyword evidence="9 13" id="KW-1133">Transmembrane helix</keyword>
<dbReference type="SMART" id="SM00220">
    <property type="entry name" value="S_TKc"/>
    <property type="match status" value="1"/>
</dbReference>
<evidence type="ECO:0000256" key="4">
    <source>
        <dbReference type="ARBA" id="ARBA00022692"/>
    </source>
</evidence>
<dbReference type="PANTHER" id="PTHR27003:SF318">
    <property type="entry name" value="OS03G0124200 PROTEIN"/>
    <property type="match status" value="1"/>
</dbReference>
<dbReference type="PROSITE" id="PS00108">
    <property type="entry name" value="PROTEIN_KINASE_ST"/>
    <property type="match status" value="1"/>
</dbReference>
<evidence type="ECO:0000256" key="12">
    <source>
        <dbReference type="PROSITE-ProRule" id="PRU10141"/>
    </source>
</evidence>
<dbReference type="CDD" id="cd14066">
    <property type="entry name" value="STKc_IRAK"/>
    <property type="match status" value="1"/>
</dbReference>
<feature type="signal peptide" evidence="14">
    <location>
        <begin position="1"/>
        <end position="23"/>
    </location>
</feature>
<keyword evidence="6 12" id="KW-0547">Nucleotide-binding</keyword>
<keyword evidence="11" id="KW-0325">Glycoprotein</keyword>
<feature type="domain" description="Protein kinase" evidence="15">
    <location>
        <begin position="497"/>
        <end position="765"/>
    </location>
</feature>
<dbReference type="GO" id="GO:0004714">
    <property type="term" value="F:transmembrane receptor protein tyrosine kinase activity"/>
    <property type="evidence" value="ECO:0007669"/>
    <property type="project" value="InterPro"/>
</dbReference>
<dbReference type="PROSITE" id="PS00107">
    <property type="entry name" value="PROTEIN_KINASE_ATP"/>
    <property type="match status" value="1"/>
</dbReference>
<dbReference type="PANTHER" id="PTHR27003">
    <property type="entry name" value="OS07G0166700 PROTEIN"/>
    <property type="match status" value="1"/>
</dbReference>
<evidence type="ECO:0000256" key="3">
    <source>
        <dbReference type="ARBA" id="ARBA00022679"/>
    </source>
</evidence>
<evidence type="ECO:0000256" key="2">
    <source>
        <dbReference type="ARBA" id="ARBA00022527"/>
    </source>
</evidence>
<evidence type="ECO:0000313" key="16">
    <source>
        <dbReference type="EMBL" id="KAK8944812.1"/>
    </source>
</evidence>
<evidence type="ECO:0000256" key="13">
    <source>
        <dbReference type="SAM" id="Phobius"/>
    </source>
</evidence>
<feature type="transmembrane region" description="Helical" evidence="13">
    <location>
        <begin position="409"/>
        <end position="432"/>
    </location>
</feature>
<dbReference type="InterPro" id="IPR011009">
    <property type="entry name" value="Kinase-like_dom_sf"/>
</dbReference>
<evidence type="ECO:0000256" key="9">
    <source>
        <dbReference type="ARBA" id="ARBA00022989"/>
    </source>
</evidence>
<organism evidence="16 17">
    <name type="scientific">Platanthera zijinensis</name>
    <dbReference type="NCBI Taxonomy" id="2320716"/>
    <lineage>
        <taxon>Eukaryota</taxon>
        <taxon>Viridiplantae</taxon>
        <taxon>Streptophyta</taxon>
        <taxon>Embryophyta</taxon>
        <taxon>Tracheophyta</taxon>
        <taxon>Spermatophyta</taxon>
        <taxon>Magnoliopsida</taxon>
        <taxon>Liliopsida</taxon>
        <taxon>Asparagales</taxon>
        <taxon>Orchidaceae</taxon>
        <taxon>Orchidoideae</taxon>
        <taxon>Orchideae</taxon>
        <taxon>Orchidinae</taxon>
        <taxon>Platanthera</taxon>
    </lineage>
</organism>
<sequence>MAGELLLLAVVILAHLLLLSCSSFAPIFLSCGSPSAINLSGDNPPRVFTPDDAYLLTSSDSQTAAFPNSSPLPIYSTARIFTSQASYRFAVEPNAFYILRLHFLPFPSTAAARFNVSALNRFLLLSSFSPSSAAVTIKEFFIWVDTTPLLLTFSPASTPATTTAFINALELLSSPANLIEGIQPLYVTPSQSTPVTNFSPLATETVYRINVGGPRITPANDTLWRTWEPDDAFLFNGLIFSLKNSTSGRIEYPMVNGLTSKIAPDMVYSTARTINAAPVSNLQSFDFNLTWSFDVPPGFQYLVRMHFCNCWFPSPKSFFFRVYLGGLTASTDLNPGKEMVPSYVDFIVDSPDSGPLNLSIGPAGKSIPQNALLNGVEIMKLNNSFLSLVGPFGLFESGGSHGNKHLLEILLLSILGGLVLLTLLVLTTAFFIRRRQQRRLPEQKEKAPSWSNFKTENSVLTATSKSTELTQNNSSSARLNLGLQIPFADVITATRNFDENLMVGSGGFGKVYAGVLPDGTKVAVKRGMPGYKQGFPEFQTEIVVLSRIRHRHLVSLIGYCDEQSEMILVYEYMEKGTLRNHLYGSDLPCLSWKQRLEICIGAARGLHYLHTGYSQSIIHRDLKSTNILLGEKFVAKVSDFGLSRLGPSVGETHVSTVVKGTFGYFDPEYFKIQKLTEKSDVYSFGVVLFEVLCARPAIRDNVNLAELALHWQRKGKLEKIVDPKLEGDVNENSLRKFGETAAKCLADYGVDRPSIGDVLWNLEYALQLQETQLSREPFEDSAILDESSQNLVAVPVRRAPAATEIDMEVNAATESPAAAARSLPETSEITSRSVFSQLAIDDGR</sequence>
<keyword evidence="5 14" id="KW-0732">Signal</keyword>
<protein>
    <submittedName>
        <fullName evidence="16">Receptor-like protein kinase HERK 1</fullName>
    </submittedName>
</protein>
<feature type="binding site" evidence="12">
    <location>
        <position position="525"/>
    </location>
    <ligand>
        <name>ATP</name>
        <dbReference type="ChEBI" id="CHEBI:30616"/>
    </ligand>
</feature>
<evidence type="ECO:0000256" key="8">
    <source>
        <dbReference type="ARBA" id="ARBA00022840"/>
    </source>
</evidence>
<dbReference type="SUPFAM" id="SSF56112">
    <property type="entry name" value="Protein kinase-like (PK-like)"/>
    <property type="match status" value="1"/>
</dbReference>
<reference evidence="16 17" key="1">
    <citation type="journal article" date="2022" name="Nat. Plants">
        <title>Genomes of leafy and leafless Platanthera orchids illuminate the evolution of mycoheterotrophy.</title>
        <authorList>
            <person name="Li M.H."/>
            <person name="Liu K.W."/>
            <person name="Li Z."/>
            <person name="Lu H.C."/>
            <person name="Ye Q.L."/>
            <person name="Zhang D."/>
            <person name="Wang J.Y."/>
            <person name="Li Y.F."/>
            <person name="Zhong Z.M."/>
            <person name="Liu X."/>
            <person name="Yu X."/>
            <person name="Liu D.K."/>
            <person name="Tu X.D."/>
            <person name="Liu B."/>
            <person name="Hao Y."/>
            <person name="Liao X.Y."/>
            <person name="Jiang Y.T."/>
            <person name="Sun W.H."/>
            <person name="Chen J."/>
            <person name="Chen Y.Q."/>
            <person name="Ai Y."/>
            <person name="Zhai J.W."/>
            <person name="Wu S.S."/>
            <person name="Zhou Z."/>
            <person name="Hsiao Y.Y."/>
            <person name="Wu W.L."/>
            <person name="Chen Y.Y."/>
            <person name="Lin Y.F."/>
            <person name="Hsu J.L."/>
            <person name="Li C.Y."/>
            <person name="Wang Z.W."/>
            <person name="Zhao X."/>
            <person name="Zhong W.Y."/>
            <person name="Ma X.K."/>
            <person name="Ma L."/>
            <person name="Huang J."/>
            <person name="Chen G.Z."/>
            <person name="Huang M.Z."/>
            <person name="Huang L."/>
            <person name="Peng D.H."/>
            <person name="Luo Y.B."/>
            <person name="Zou S.Q."/>
            <person name="Chen S.P."/>
            <person name="Lan S."/>
            <person name="Tsai W.C."/>
            <person name="Van de Peer Y."/>
            <person name="Liu Z.J."/>
        </authorList>
    </citation>
    <scope>NUCLEOTIDE SEQUENCE [LARGE SCALE GENOMIC DNA]</scope>
    <source>
        <strain evidence="16">Lor287</strain>
    </source>
</reference>
<evidence type="ECO:0000256" key="7">
    <source>
        <dbReference type="ARBA" id="ARBA00022777"/>
    </source>
</evidence>
<gene>
    <name evidence="16" type="primary">HERK1</name>
    <name evidence="16" type="ORF">KSP39_PZI008379</name>
</gene>
<feature type="chain" id="PRO_5042940102" evidence="14">
    <location>
        <begin position="24"/>
        <end position="844"/>
    </location>
</feature>
<dbReference type="AlphaFoldDB" id="A0AAP0G8Y9"/>
<dbReference type="Proteomes" id="UP001418222">
    <property type="component" value="Unassembled WGS sequence"/>
</dbReference>
<dbReference type="Gene3D" id="1.10.510.10">
    <property type="entry name" value="Transferase(Phosphotransferase) domain 1"/>
    <property type="match status" value="1"/>
</dbReference>
<accession>A0AAP0G8Y9</accession>
<evidence type="ECO:0000256" key="11">
    <source>
        <dbReference type="ARBA" id="ARBA00023180"/>
    </source>
</evidence>
<dbReference type="InterPro" id="IPR024788">
    <property type="entry name" value="Malectin-like_Carb-bd_dom"/>
</dbReference>
<dbReference type="InterPro" id="IPR001245">
    <property type="entry name" value="Ser-Thr/Tyr_kinase_cat_dom"/>
</dbReference>
<keyword evidence="16" id="KW-0675">Receptor</keyword>
<evidence type="ECO:0000259" key="15">
    <source>
        <dbReference type="PROSITE" id="PS50011"/>
    </source>
</evidence>
<comment type="subcellular location">
    <subcellularLocation>
        <location evidence="1">Membrane</location>
        <topology evidence="1">Single-pass type I membrane protein</topology>
    </subcellularLocation>
</comment>
<comment type="caution">
    <text evidence="16">The sequence shown here is derived from an EMBL/GenBank/DDBJ whole genome shotgun (WGS) entry which is preliminary data.</text>
</comment>
<dbReference type="GO" id="GO:0009506">
    <property type="term" value="C:plasmodesma"/>
    <property type="evidence" value="ECO:0007669"/>
    <property type="project" value="TreeGrafter"/>
</dbReference>
<dbReference type="InterPro" id="IPR045272">
    <property type="entry name" value="ANXUR1/2-like"/>
</dbReference>
<dbReference type="GO" id="GO:0005524">
    <property type="term" value="F:ATP binding"/>
    <property type="evidence" value="ECO:0007669"/>
    <property type="project" value="UniProtKB-UniRule"/>
</dbReference>
<dbReference type="EMBL" id="JBBWWQ010000006">
    <property type="protein sequence ID" value="KAK8944812.1"/>
    <property type="molecule type" value="Genomic_DNA"/>
</dbReference>
<dbReference type="Pfam" id="PF07714">
    <property type="entry name" value="PK_Tyr_Ser-Thr"/>
    <property type="match status" value="1"/>
</dbReference>
<keyword evidence="3" id="KW-0808">Transferase</keyword>
<dbReference type="Gene3D" id="3.30.200.20">
    <property type="entry name" value="Phosphorylase Kinase, domain 1"/>
    <property type="match status" value="1"/>
</dbReference>
<dbReference type="GO" id="GO:0005886">
    <property type="term" value="C:plasma membrane"/>
    <property type="evidence" value="ECO:0007669"/>
    <property type="project" value="TreeGrafter"/>
</dbReference>
<evidence type="ECO:0000256" key="6">
    <source>
        <dbReference type="ARBA" id="ARBA00022741"/>
    </source>
</evidence>
<evidence type="ECO:0000256" key="10">
    <source>
        <dbReference type="ARBA" id="ARBA00023136"/>
    </source>
</evidence>
<dbReference type="FunFam" id="2.60.120.430:FF:000013">
    <property type="entry name" value="Putative receptor-like protein kinase"/>
    <property type="match status" value="1"/>
</dbReference>
<keyword evidence="7 16" id="KW-0418">Kinase</keyword>
<dbReference type="InterPro" id="IPR000719">
    <property type="entry name" value="Prot_kinase_dom"/>
</dbReference>
<dbReference type="InterPro" id="IPR017441">
    <property type="entry name" value="Protein_kinase_ATP_BS"/>
</dbReference>
<keyword evidence="17" id="KW-1185">Reference proteome</keyword>
<evidence type="ECO:0000256" key="5">
    <source>
        <dbReference type="ARBA" id="ARBA00022729"/>
    </source>
</evidence>
<dbReference type="Pfam" id="PF12819">
    <property type="entry name" value="Malectin_like"/>
    <property type="match status" value="1"/>
</dbReference>
<dbReference type="InterPro" id="IPR008271">
    <property type="entry name" value="Ser/Thr_kinase_AS"/>
</dbReference>
<keyword evidence="10 13" id="KW-0472">Membrane</keyword>
<evidence type="ECO:0000256" key="1">
    <source>
        <dbReference type="ARBA" id="ARBA00004479"/>
    </source>
</evidence>
<dbReference type="PROSITE" id="PS50011">
    <property type="entry name" value="PROTEIN_KINASE_DOM"/>
    <property type="match status" value="1"/>
</dbReference>
<evidence type="ECO:0000313" key="17">
    <source>
        <dbReference type="Proteomes" id="UP001418222"/>
    </source>
</evidence>
<name>A0AAP0G8Y9_9ASPA</name>
<dbReference type="FunFam" id="3.30.200.20:FF:000039">
    <property type="entry name" value="receptor-like protein kinase FERONIA"/>
    <property type="match status" value="1"/>
</dbReference>
<proteinExistence type="predicted"/>
<keyword evidence="4 13" id="KW-0812">Transmembrane</keyword>
<evidence type="ECO:0000256" key="14">
    <source>
        <dbReference type="SAM" id="SignalP"/>
    </source>
</evidence>
<keyword evidence="8 12" id="KW-0067">ATP-binding</keyword>